<dbReference type="EMBL" id="ML734941">
    <property type="protein sequence ID" value="KAB8210802.1"/>
    <property type="molecule type" value="Genomic_DNA"/>
</dbReference>
<accession>A0A5N6DZW3</accession>
<dbReference type="AlphaFoldDB" id="A0A5N6DZW3"/>
<sequence>MLLLSKPSRFGHRLVRLGAMKVDGHECIQQQYYPTTSMDDGDPEPSWMEPSSEDFHCEILVEVCDWRRSWIAARLVVTECS</sequence>
<protein>
    <submittedName>
        <fullName evidence="1">Uncharacterized protein</fullName>
    </submittedName>
</protein>
<name>A0A5N6DZW3_ASPPA</name>
<evidence type="ECO:0000313" key="2">
    <source>
        <dbReference type="Proteomes" id="UP000326532"/>
    </source>
</evidence>
<organism evidence="1 2">
    <name type="scientific">Aspergillus parasiticus</name>
    <dbReference type="NCBI Taxonomy" id="5067"/>
    <lineage>
        <taxon>Eukaryota</taxon>
        <taxon>Fungi</taxon>
        <taxon>Dikarya</taxon>
        <taxon>Ascomycota</taxon>
        <taxon>Pezizomycotina</taxon>
        <taxon>Eurotiomycetes</taxon>
        <taxon>Eurotiomycetidae</taxon>
        <taxon>Eurotiales</taxon>
        <taxon>Aspergillaceae</taxon>
        <taxon>Aspergillus</taxon>
        <taxon>Aspergillus subgen. Circumdati</taxon>
    </lineage>
</organism>
<dbReference type="VEuPathDB" id="FungiDB:BDV34DRAFT_186500"/>
<keyword evidence="2" id="KW-1185">Reference proteome</keyword>
<evidence type="ECO:0000313" key="1">
    <source>
        <dbReference type="EMBL" id="KAB8210802.1"/>
    </source>
</evidence>
<gene>
    <name evidence="1" type="ORF">BDV34DRAFT_186500</name>
</gene>
<reference evidence="1 2" key="1">
    <citation type="submission" date="2019-04" db="EMBL/GenBank/DDBJ databases">
        <title>Fungal friends and foes A comparative genomics study of 23 Aspergillus species from section Flavi.</title>
        <authorList>
            <consortium name="DOE Joint Genome Institute"/>
            <person name="Kjaerbolling I."/>
            <person name="Vesth T.C."/>
            <person name="Frisvad J.C."/>
            <person name="Nybo J.L."/>
            <person name="Theobald S."/>
            <person name="Kildgaard S."/>
            <person name="Petersen T.I."/>
            <person name="Kuo A."/>
            <person name="Sato A."/>
            <person name="Lyhne E.K."/>
            <person name="Kogle M.E."/>
            <person name="Wiebenga A."/>
            <person name="Kun R.S."/>
            <person name="Lubbers R.J."/>
            <person name="Makela M.R."/>
            <person name="Barry K."/>
            <person name="Chovatia M."/>
            <person name="Clum A."/>
            <person name="Daum C."/>
            <person name="Haridas S."/>
            <person name="He G."/>
            <person name="LaButti K."/>
            <person name="Lipzen A."/>
            <person name="Mondo S."/>
            <person name="Pangilinan J."/>
            <person name="Riley R."/>
            <person name="Salamov A."/>
            <person name="Simmons B.A."/>
            <person name="Magnuson J.K."/>
            <person name="Henrissat B."/>
            <person name="Mortensen U.H."/>
            <person name="Larsen T.O."/>
            <person name="De vries R.P."/>
            <person name="Grigoriev I.V."/>
            <person name="Machida M."/>
            <person name="Baker S.E."/>
            <person name="Andersen M.R."/>
        </authorList>
    </citation>
    <scope>NUCLEOTIDE SEQUENCE [LARGE SCALE GENOMIC DNA]</scope>
    <source>
        <strain evidence="1 2">CBS 117618</strain>
    </source>
</reference>
<dbReference type="Proteomes" id="UP000326532">
    <property type="component" value="Unassembled WGS sequence"/>
</dbReference>
<proteinExistence type="predicted"/>